<keyword evidence="2" id="KW-0560">Oxidoreductase</keyword>
<dbReference type="Gene3D" id="3.40.50.720">
    <property type="entry name" value="NAD(P)-binding Rossmann-like Domain"/>
    <property type="match status" value="1"/>
</dbReference>
<feature type="domain" description="NAD(P)-binding" evidence="1">
    <location>
        <begin position="7"/>
        <end position="177"/>
    </location>
</feature>
<dbReference type="Proteomes" id="UP000431401">
    <property type="component" value="Unassembled WGS sequence"/>
</dbReference>
<proteinExistence type="predicted"/>
<dbReference type="SUPFAM" id="SSF51735">
    <property type="entry name" value="NAD(P)-binding Rossmann-fold domains"/>
    <property type="match status" value="1"/>
</dbReference>
<protein>
    <submittedName>
        <fullName evidence="2">NAD(P)H azoreductase</fullName>
        <ecNumber evidence="2">1.7.-.-</ecNumber>
    </submittedName>
</protein>
<evidence type="ECO:0000259" key="1">
    <source>
        <dbReference type="Pfam" id="PF13460"/>
    </source>
</evidence>
<dbReference type="InterPro" id="IPR036291">
    <property type="entry name" value="NAD(P)-bd_dom_sf"/>
</dbReference>
<sequence>MAILVTGVRGNIGARVAGLLTAAGHEVRGAARRLDGPPVPGVELVELDIDDPHTADAALTGVDTVFLYPTRGNSERFLAAARDHGVRHLVLLSSPASFEAGEHDRMIGLVHRAAEERVQRCGVPATILYPSWLATNARRDWAPQIRERQRLGIAYPDSQINPIHIEDVAEVAAALLTGETHRARWHVLTGPAILRLRDAVAVVADAIGRPIPIDELDRTAALAARPPALPEPVLEVLLDIAATAVTTAPLVTNAVERITGHPPRPFAEWVRAHRDSFLA</sequence>
<dbReference type="GO" id="GO:0016491">
    <property type="term" value="F:oxidoreductase activity"/>
    <property type="evidence" value="ECO:0007669"/>
    <property type="project" value="UniProtKB-KW"/>
</dbReference>
<dbReference type="InterPro" id="IPR051604">
    <property type="entry name" value="Ergot_Alk_Oxidoreductase"/>
</dbReference>
<dbReference type="PANTHER" id="PTHR43162:SF1">
    <property type="entry name" value="PRESTALK A DIFFERENTIATION PROTEIN A"/>
    <property type="match status" value="1"/>
</dbReference>
<accession>A0A7K0DP43</accession>
<reference evidence="2 3" key="1">
    <citation type="submission" date="2019-10" db="EMBL/GenBank/DDBJ databases">
        <title>Nocardia macrotermitis sp. nov. and Nocardia aurantia sp. nov., isolated from the gut of fungus growing-termite Macrotermes natalensis.</title>
        <authorList>
            <person name="Benndorf R."/>
            <person name="Schwitalla J."/>
            <person name="Martin K."/>
            <person name="De Beer W."/>
            <person name="Kaster A.-K."/>
            <person name="Vollmers J."/>
            <person name="Poulsen M."/>
            <person name="Beemelmanns C."/>
        </authorList>
    </citation>
    <scope>NUCLEOTIDE SEQUENCE [LARGE SCALE GENOMIC DNA]</scope>
    <source>
        <strain evidence="2 3">RB56</strain>
    </source>
</reference>
<comment type="caution">
    <text evidence="2">The sequence shown here is derived from an EMBL/GenBank/DDBJ whole genome shotgun (WGS) entry which is preliminary data.</text>
</comment>
<dbReference type="EMBL" id="WEGI01000006">
    <property type="protein sequence ID" value="MQY27461.1"/>
    <property type="molecule type" value="Genomic_DNA"/>
</dbReference>
<name>A0A7K0DP43_9NOCA</name>
<evidence type="ECO:0000313" key="3">
    <source>
        <dbReference type="Proteomes" id="UP000431401"/>
    </source>
</evidence>
<gene>
    <name evidence="2" type="primary">azoB_6</name>
    <name evidence="2" type="ORF">NRB56_30440</name>
</gene>
<dbReference type="Pfam" id="PF13460">
    <property type="entry name" value="NAD_binding_10"/>
    <property type="match status" value="1"/>
</dbReference>
<dbReference type="InterPro" id="IPR016040">
    <property type="entry name" value="NAD(P)-bd_dom"/>
</dbReference>
<dbReference type="RefSeq" id="WP_153342580.1">
    <property type="nucleotide sequence ID" value="NZ_WEGI01000006.1"/>
</dbReference>
<organism evidence="2 3">
    <name type="scientific">Nocardia aurantia</name>
    <dbReference type="NCBI Taxonomy" id="2585199"/>
    <lineage>
        <taxon>Bacteria</taxon>
        <taxon>Bacillati</taxon>
        <taxon>Actinomycetota</taxon>
        <taxon>Actinomycetes</taxon>
        <taxon>Mycobacteriales</taxon>
        <taxon>Nocardiaceae</taxon>
        <taxon>Nocardia</taxon>
    </lineage>
</organism>
<dbReference type="OrthoDB" id="3510772at2"/>
<keyword evidence="3" id="KW-1185">Reference proteome</keyword>
<dbReference type="PANTHER" id="PTHR43162">
    <property type="match status" value="1"/>
</dbReference>
<dbReference type="AlphaFoldDB" id="A0A7K0DP43"/>
<evidence type="ECO:0000313" key="2">
    <source>
        <dbReference type="EMBL" id="MQY27461.1"/>
    </source>
</evidence>
<dbReference type="EC" id="1.7.-.-" evidence="2"/>